<accession>A0ACC2T8P9</accession>
<organism evidence="1 2">
    <name type="scientific">Entomophthora muscae</name>
    <dbReference type="NCBI Taxonomy" id="34485"/>
    <lineage>
        <taxon>Eukaryota</taxon>
        <taxon>Fungi</taxon>
        <taxon>Fungi incertae sedis</taxon>
        <taxon>Zoopagomycota</taxon>
        <taxon>Entomophthoromycotina</taxon>
        <taxon>Entomophthoromycetes</taxon>
        <taxon>Entomophthorales</taxon>
        <taxon>Entomophthoraceae</taxon>
        <taxon>Entomophthora</taxon>
    </lineage>
</organism>
<keyword evidence="2" id="KW-1185">Reference proteome</keyword>
<comment type="caution">
    <text evidence="1">The sequence shown here is derived from an EMBL/GenBank/DDBJ whole genome shotgun (WGS) entry which is preliminary data.</text>
</comment>
<proteinExistence type="predicted"/>
<gene>
    <name evidence="1" type="ORF">DSO57_1001277</name>
</gene>
<evidence type="ECO:0000313" key="2">
    <source>
        <dbReference type="Proteomes" id="UP001165960"/>
    </source>
</evidence>
<evidence type="ECO:0000313" key="1">
    <source>
        <dbReference type="EMBL" id="KAJ9071029.1"/>
    </source>
</evidence>
<dbReference type="EMBL" id="QTSX02003553">
    <property type="protein sequence ID" value="KAJ9071029.1"/>
    <property type="molecule type" value="Genomic_DNA"/>
</dbReference>
<sequence length="57" mass="6292">LEGKAGAHLDVFKVSKAFSQHFSQPEVLCSYLSDHIPVICYFDLAPPELPACAFLIK</sequence>
<reference evidence="1" key="1">
    <citation type="submission" date="2022-04" db="EMBL/GenBank/DDBJ databases">
        <title>Genome of the entomopathogenic fungus Entomophthora muscae.</title>
        <authorList>
            <person name="Elya C."/>
            <person name="Lovett B.R."/>
            <person name="Lee E."/>
            <person name="Macias A.M."/>
            <person name="Hajek A.E."/>
            <person name="De Bivort B.L."/>
            <person name="Kasson M.T."/>
            <person name="De Fine Licht H.H."/>
            <person name="Stajich J.E."/>
        </authorList>
    </citation>
    <scope>NUCLEOTIDE SEQUENCE</scope>
    <source>
        <strain evidence="1">Berkeley</strain>
    </source>
</reference>
<protein>
    <submittedName>
        <fullName evidence="1">Uncharacterized protein</fullName>
    </submittedName>
</protein>
<dbReference type="Proteomes" id="UP001165960">
    <property type="component" value="Unassembled WGS sequence"/>
</dbReference>
<feature type="non-terminal residue" evidence="1">
    <location>
        <position position="1"/>
    </location>
</feature>
<name>A0ACC2T8P9_9FUNG</name>